<dbReference type="GO" id="GO:0043546">
    <property type="term" value="F:molybdopterin cofactor binding"/>
    <property type="evidence" value="ECO:0007669"/>
    <property type="project" value="TreeGrafter"/>
</dbReference>
<dbReference type="Gene3D" id="3.90.420.10">
    <property type="entry name" value="Oxidoreductase, molybdopterin-binding domain"/>
    <property type="match status" value="1"/>
</dbReference>
<dbReference type="RefSeq" id="WP_146353404.1">
    <property type="nucleotide sequence ID" value="NZ_VOBR01000011.1"/>
</dbReference>
<dbReference type="AlphaFoldDB" id="A0A563EU78"/>
<feature type="chain" id="PRO_5021827660" evidence="1">
    <location>
        <begin position="24"/>
        <end position="377"/>
    </location>
</feature>
<dbReference type="InterPro" id="IPR000572">
    <property type="entry name" value="OxRdtase_Mopterin-bd_dom"/>
</dbReference>
<reference evidence="3 4" key="1">
    <citation type="submission" date="2019-07" db="EMBL/GenBank/DDBJ databases">
        <title>Lentzea xizangensis sp. nov., isolated from Qinghai-Tibetan Plateau Soils.</title>
        <authorList>
            <person name="Huang J."/>
        </authorList>
    </citation>
    <scope>NUCLEOTIDE SEQUENCE [LARGE SCALE GENOMIC DNA]</scope>
    <source>
        <strain evidence="3 4">FXJ1.1311</strain>
    </source>
</reference>
<dbReference type="EMBL" id="VOBR01000011">
    <property type="protein sequence ID" value="TWP50684.1"/>
    <property type="molecule type" value="Genomic_DNA"/>
</dbReference>
<keyword evidence="4" id="KW-1185">Reference proteome</keyword>
<dbReference type="CDD" id="cd02110">
    <property type="entry name" value="SO_family_Moco_dimer"/>
    <property type="match status" value="1"/>
</dbReference>
<dbReference type="Proteomes" id="UP000316639">
    <property type="component" value="Unassembled WGS sequence"/>
</dbReference>
<dbReference type="SUPFAM" id="SSF56524">
    <property type="entry name" value="Oxidoreductase molybdopterin-binding domain"/>
    <property type="match status" value="1"/>
</dbReference>
<gene>
    <name evidence="3" type="ORF">FKR81_18915</name>
</gene>
<evidence type="ECO:0000256" key="1">
    <source>
        <dbReference type="SAM" id="SignalP"/>
    </source>
</evidence>
<dbReference type="PRINTS" id="PR00407">
    <property type="entry name" value="EUMOPTERIN"/>
</dbReference>
<evidence type="ECO:0000313" key="3">
    <source>
        <dbReference type="EMBL" id="TWP50684.1"/>
    </source>
</evidence>
<comment type="caution">
    <text evidence="3">The sequence shown here is derived from an EMBL/GenBank/DDBJ whole genome shotgun (WGS) entry which is preliminary data.</text>
</comment>
<proteinExistence type="predicted"/>
<feature type="domain" description="Oxidoreductase molybdopterin-binding" evidence="2">
    <location>
        <begin position="68"/>
        <end position="246"/>
    </location>
</feature>
<evidence type="ECO:0000313" key="4">
    <source>
        <dbReference type="Proteomes" id="UP000316639"/>
    </source>
</evidence>
<dbReference type="OrthoDB" id="9795587at2"/>
<dbReference type="PANTHER" id="PTHR19372">
    <property type="entry name" value="SULFITE REDUCTASE"/>
    <property type="match status" value="1"/>
</dbReference>
<dbReference type="InterPro" id="IPR036374">
    <property type="entry name" value="OxRdtase_Mopterin-bd_sf"/>
</dbReference>
<dbReference type="GO" id="GO:0020037">
    <property type="term" value="F:heme binding"/>
    <property type="evidence" value="ECO:0007669"/>
    <property type="project" value="TreeGrafter"/>
</dbReference>
<dbReference type="Gene3D" id="2.60.40.650">
    <property type="match status" value="1"/>
</dbReference>
<feature type="signal peptide" evidence="1">
    <location>
        <begin position="1"/>
        <end position="23"/>
    </location>
</feature>
<name>A0A563EU78_9PSEU</name>
<accession>A0A563EU78</accession>
<protein>
    <submittedName>
        <fullName evidence="3">Sulfite oxidase</fullName>
    </submittedName>
</protein>
<dbReference type="GO" id="GO:0006790">
    <property type="term" value="P:sulfur compound metabolic process"/>
    <property type="evidence" value="ECO:0007669"/>
    <property type="project" value="TreeGrafter"/>
</dbReference>
<dbReference type="PANTHER" id="PTHR19372:SF7">
    <property type="entry name" value="SULFITE OXIDASE, MITOCHONDRIAL"/>
    <property type="match status" value="1"/>
</dbReference>
<dbReference type="SUPFAM" id="SSF81296">
    <property type="entry name" value="E set domains"/>
    <property type="match status" value="1"/>
</dbReference>
<dbReference type="Pfam" id="PF00174">
    <property type="entry name" value="Oxidored_molyb"/>
    <property type="match status" value="1"/>
</dbReference>
<keyword evidence="1" id="KW-0732">Signal</keyword>
<sequence length="377" mass="40990">MITRRSLLAATAGALAFHGSARAEPGPVVKPLPPEYFTVHGTNAETRWEALSGVGDLVPIDRFFVRNHTRTPLIDAQTWRLELHGTGLRRPLSLNYRELRALPSCTVDAVIQCAGNGRSLYASQQGQAVSGTPWKLGAVGLARWRGVKLSTLLRLAGVRRDAVDVLPVGLDPEYVTGGVNLGRVRRPLPVAKALDDVLVAYEMNGERLPPDHGFPARLVVPGWIGIASIKWLGSIEVATTPLSSPWNTQYYRMIGPDYPADGTLVTTQVTKSAFELAWGAALPVGRHVLTGRSWSPDGRVRRVDVSVDGVTWRRARPTSSGRGWLRWQVPWHAETPGQHVLRARATDGAGQAQPDVAPYNTQGYLFGAVARHPVTVA</sequence>
<organism evidence="3 4">
    <name type="scientific">Lentzea tibetensis</name>
    <dbReference type="NCBI Taxonomy" id="2591470"/>
    <lineage>
        <taxon>Bacteria</taxon>
        <taxon>Bacillati</taxon>
        <taxon>Actinomycetota</taxon>
        <taxon>Actinomycetes</taxon>
        <taxon>Pseudonocardiales</taxon>
        <taxon>Pseudonocardiaceae</taxon>
        <taxon>Lentzea</taxon>
    </lineage>
</organism>
<dbReference type="InterPro" id="IPR008335">
    <property type="entry name" value="Mopterin_OxRdtase_euk"/>
</dbReference>
<evidence type="ECO:0000259" key="2">
    <source>
        <dbReference type="Pfam" id="PF00174"/>
    </source>
</evidence>
<dbReference type="InterPro" id="IPR014756">
    <property type="entry name" value="Ig_E-set"/>
</dbReference>
<dbReference type="GO" id="GO:0008482">
    <property type="term" value="F:sulfite oxidase activity"/>
    <property type="evidence" value="ECO:0007669"/>
    <property type="project" value="TreeGrafter"/>
</dbReference>